<dbReference type="PANTHER" id="PTHR43441:SF3">
    <property type="entry name" value="ACETYLTRANSFERASE"/>
    <property type="match status" value="1"/>
</dbReference>
<dbReference type="GO" id="GO:0005737">
    <property type="term" value="C:cytoplasm"/>
    <property type="evidence" value="ECO:0007669"/>
    <property type="project" value="TreeGrafter"/>
</dbReference>
<protein>
    <recommendedName>
        <fullName evidence="1">N-acetyltransferase domain-containing protein</fullName>
    </recommendedName>
</protein>
<proteinExistence type="predicted"/>
<dbReference type="SUPFAM" id="SSF55729">
    <property type="entry name" value="Acyl-CoA N-acyltransferases (Nat)"/>
    <property type="match status" value="1"/>
</dbReference>
<dbReference type="InterPro" id="IPR051908">
    <property type="entry name" value="Ribosomal_N-acetyltransferase"/>
</dbReference>
<evidence type="ECO:0000313" key="2">
    <source>
        <dbReference type="EMBL" id="SVC06855.1"/>
    </source>
</evidence>
<accession>A0A382J5L3</accession>
<reference evidence="2" key="1">
    <citation type="submission" date="2018-05" db="EMBL/GenBank/DDBJ databases">
        <authorList>
            <person name="Lanie J.A."/>
            <person name="Ng W.-L."/>
            <person name="Kazmierczak K.M."/>
            <person name="Andrzejewski T.M."/>
            <person name="Davidsen T.M."/>
            <person name="Wayne K.J."/>
            <person name="Tettelin H."/>
            <person name="Glass J.I."/>
            <person name="Rusch D."/>
            <person name="Podicherti R."/>
            <person name="Tsui H.-C.T."/>
            <person name="Winkler M.E."/>
        </authorList>
    </citation>
    <scope>NUCLEOTIDE SEQUENCE</scope>
</reference>
<gene>
    <name evidence="2" type="ORF">METZ01_LOCUS259709</name>
</gene>
<feature type="non-terminal residue" evidence="2">
    <location>
        <position position="1"/>
    </location>
</feature>
<evidence type="ECO:0000259" key="1">
    <source>
        <dbReference type="Pfam" id="PF13302"/>
    </source>
</evidence>
<feature type="domain" description="N-acetyltransferase" evidence="1">
    <location>
        <begin position="3"/>
        <end position="59"/>
    </location>
</feature>
<dbReference type="GO" id="GO:1990189">
    <property type="term" value="F:protein N-terminal-serine acetyltransferase activity"/>
    <property type="evidence" value="ECO:0007669"/>
    <property type="project" value="TreeGrafter"/>
</dbReference>
<dbReference type="PANTHER" id="PTHR43441">
    <property type="entry name" value="RIBOSOMAL-PROTEIN-SERINE ACETYLTRANSFERASE"/>
    <property type="match status" value="1"/>
</dbReference>
<dbReference type="AlphaFoldDB" id="A0A382J5L3"/>
<dbReference type="Pfam" id="PF13302">
    <property type="entry name" value="Acetyltransf_3"/>
    <property type="match status" value="1"/>
</dbReference>
<organism evidence="2">
    <name type="scientific">marine metagenome</name>
    <dbReference type="NCBI Taxonomy" id="408172"/>
    <lineage>
        <taxon>unclassified sequences</taxon>
        <taxon>metagenomes</taxon>
        <taxon>ecological metagenomes</taxon>
    </lineage>
</organism>
<dbReference type="InterPro" id="IPR016181">
    <property type="entry name" value="Acyl_CoA_acyltransferase"/>
</dbReference>
<sequence>PKFEIGYWCRKKFQNQGYITESTMEITAFGFHQLNAERIEIHCDSKNVRSQKIPLKLGFYLEATLENDIRSNSGELRDRLIFSKVRSG</sequence>
<dbReference type="Gene3D" id="3.40.630.30">
    <property type="match status" value="1"/>
</dbReference>
<dbReference type="GO" id="GO:0008999">
    <property type="term" value="F:protein-N-terminal-alanine acetyltransferase activity"/>
    <property type="evidence" value="ECO:0007669"/>
    <property type="project" value="TreeGrafter"/>
</dbReference>
<name>A0A382J5L3_9ZZZZ</name>
<dbReference type="InterPro" id="IPR000182">
    <property type="entry name" value="GNAT_dom"/>
</dbReference>
<dbReference type="EMBL" id="UINC01071724">
    <property type="protein sequence ID" value="SVC06855.1"/>
    <property type="molecule type" value="Genomic_DNA"/>
</dbReference>